<dbReference type="Proteomes" id="UP000789738">
    <property type="component" value="Unassembled WGS sequence"/>
</dbReference>
<dbReference type="Proteomes" id="UP001189143">
    <property type="component" value="Unassembled WGS sequence"/>
</dbReference>
<protein>
    <submittedName>
        <fullName evidence="1">Uncharacterized protein</fullName>
    </submittedName>
</protein>
<accession>A0AA86MH54</accession>
<organism evidence="1 3">
    <name type="scientific">Clostridium neonatale</name>
    <dbReference type="NCBI Taxonomy" id="137838"/>
    <lineage>
        <taxon>Bacteria</taxon>
        <taxon>Bacillati</taxon>
        <taxon>Bacillota</taxon>
        <taxon>Clostridia</taxon>
        <taxon>Eubacteriales</taxon>
        <taxon>Clostridiaceae</taxon>
        <taxon>Clostridium</taxon>
    </lineage>
</organism>
<sequence length="57" mass="6627">MARKNKNTTLDEDLYKQIQILAVINNKNANDLIEEGMKYVIEKYKNCNTHLNVGDDE</sequence>
<dbReference type="EMBL" id="CAMTCP010000099">
    <property type="protein sequence ID" value="CAI3552203.1"/>
    <property type="molecule type" value="Genomic_DNA"/>
</dbReference>
<dbReference type="RefSeq" id="WP_210886100.1">
    <property type="nucleotide sequence ID" value="NZ_CAKJVE010000001.1"/>
</dbReference>
<reference evidence="1" key="1">
    <citation type="submission" date="2021-10" db="EMBL/GenBank/DDBJ databases">
        <authorList>
            <person name="Mesa V."/>
        </authorList>
    </citation>
    <scope>NUCLEOTIDE SEQUENCE</scope>
    <source>
        <strain evidence="1">CC3_PB</strain>
    </source>
</reference>
<gene>
    <name evidence="2" type="ORF">CNEO2_180077</name>
    <name evidence="1" type="ORF">CNEO_10317</name>
</gene>
<reference evidence="2" key="2">
    <citation type="submission" date="2022-10" db="EMBL/GenBank/DDBJ databases">
        <authorList>
            <person name="Aires J."/>
            <person name="Mesa V."/>
        </authorList>
    </citation>
    <scope>NUCLEOTIDE SEQUENCE</scope>
    <source>
        <strain evidence="2">Clostridium neonatale JD116</strain>
    </source>
</reference>
<proteinExistence type="predicted"/>
<dbReference type="AlphaFoldDB" id="A0AA86MH54"/>
<evidence type="ECO:0000313" key="1">
    <source>
        <dbReference type="EMBL" id="CAG9701846.1"/>
    </source>
</evidence>
<dbReference type="EMBL" id="CAKJVE010000001">
    <property type="protein sequence ID" value="CAG9701846.1"/>
    <property type="molecule type" value="Genomic_DNA"/>
</dbReference>
<evidence type="ECO:0000313" key="3">
    <source>
        <dbReference type="Proteomes" id="UP000789738"/>
    </source>
</evidence>
<comment type="caution">
    <text evidence="1">The sequence shown here is derived from an EMBL/GenBank/DDBJ whole genome shotgun (WGS) entry which is preliminary data.</text>
</comment>
<name>A0AA86MH54_9CLOT</name>
<evidence type="ECO:0000313" key="2">
    <source>
        <dbReference type="EMBL" id="CAI3552203.1"/>
    </source>
</evidence>